<dbReference type="Proteomes" id="UP001500420">
    <property type="component" value="Unassembled WGS sequence"/>
</dbReference>
<dbReference type="GO" id="GO:0045892">
    <property type="term" value="P:negative regulation of DNA-templated transcription"/>
    <property type="evidence" value="ECO:0007669"/>
    <property type="project" value="TreeGrafter"/>
</dbReference>
<dbReference type="PANTHER" id="PTHR30136">
    <property type="entry name" value="HELIX-TURN-HELIX TRANSCRIPTIONAL REGULATOR, ICLR FAMILY"/>
    <property type="match status" value="1"/>
</dbReference>
<sequence length="252" mass="28346">MTEEVPVKAAKTSFEIINTLRELQGAGVSELAERIDKPTSTIHDHLRTLESEEYLVKKDGEYYVGTRFLGVGEQARSRYKVYPIASEELDKLAEQTGEHTNLMIEEHGKGIFLYKARGPDAVQLDTHAGMRVHLQTTALGKSILAFRPREEVEAIIDRHGLPAVTERTISDREELFDALDQIRERKYAYDDEERVKGMRCVAAPITNEEGRAIAAISVSGPKSRMRGETFQEEIPELLLRSANVIEVNLSHA</sequence>
<protein>
    <submittedName>
        <fullName evidence="6">IclR family transcriptional regulator</fullName>
    </submittedName>
</protein>
<proteinExistence type="predicted"/>
<dbReference type="GO" id="GO:0003677">
    <property type="term" value="F:DNA binding"/>
    <property type="evidence" value="ECO:0007669"/>
    <property type="project" value="UniProtKB-KW"/>
</dbReference>
<evidence type="ECO:0000313" key="6">
    <source>
        <dbReference type="EMBL" id="GAA0668595.1"/>
    </source>
</evidence>
<dbReference type="Gene3D" id="1.10.10.10">
    <property type="entry name" value="Winged helix-like DNA-binding domain superfamily/Winged helix DNA-binding domain"/>
    <property type="match status" value="1"/>
</dbReference>
<dbReference type="GO" id="GO:0003700">
    <property type="term" value="F:DNA-binding transcription factor activity"/>
    <property type="evidence" value="ECO:0007669"/>
    <property type="project" value="TreeGrafter"/>
</dbReference>
<comment type="caution">
    <text evidence="6">The sequence shown here is derived from an EMBL/GenBank/DDBJ whole genome shotgun (WGS) entry which is preliminary data.</text>
</comment>
<dbReference type="AlphaFoldDB" id="A0AAV3T899"/>
<dbReference type="RefSeq" id="WP_343773116.1">
    <property type="nucleotide sequence ID" value="NZ_BAAADV010000001.1"/>
</dbReference>
<keyword evidence="3" id="KW-0804">Transcription</keyword>
<reference evidence="6 7" key="1">
    <citation type="journal article" date="2019" name="Int. J. Syst. Evol. Microbiol.">
        <title>The Global Catalogue of Microorganisms (GCM) 10K type strain sequencing project: providing services to taxonomists for standard genome sequencing and annotation.</title>
        <authorList>
            <consortium name="The Broad Institute Genomics Platform"/>
            <consortium name="The Broad Institute Genome Sequencing Center for Infectious Disease"/>
            <person name="Wu L."/>
            <person name="Ma J."/>
        </authorList>
    </citation>
    <scope>NUCLEOTIDE SEQUENCE [LARGE SCALE GENOMIC DNA]</scope>
    <source>
        <strain evidence="6 7">JCM 16328</strain>
    </source>
</reference>
<dbReference type="Pfam" id="PF09339">
    <property type="entry name" value="HTH_IclR"/>
    <property type="match status" value="1"/>
</dbReference>
<evidence type="ECO:0000259" key="5">
    <source>
        <dbReference type="PROSITE" id="PS51078"/>
    </source>
</evidence>
<feature type="domain" description="HTH iclR-type" evidence="4">
    <location>
        <begin position="7"/>
        <end position="66"/>
    </location>
</feature>
<evidence type="ECO:0000256" key="2">
    <source>
        <dbReference type="ARBA" id="ARBA00023125"/>
    </source>
</evidence>
<evidence type="ECO:0000259" key="4">
    <source>
        <dbReference type="PROSITE" id="PS51077"/>
    </source>
</evidence>
<evidence type="ECO:0000313" key="7">
    <source>
        <dbReference type="Proteomes" id="UP001500420"/>
    </source>
</evidence>
<organism evidence="6 7">
    <name type="scientific">Natronoarchaeum mannanilyticum</name>
    <dbReference type="NCBI Taxonomy" id="926360"/>
    <lineage>
        <taxon>Archaea</taxon>
        <taxon>Methanobacteriati</taxon>
        <taxon>Methanobacteriota</taxon>
        <taxon>Stenosarchaea group</taxon>
        <taxon>Halobacteria</taxon>
        <taxon>Halobacteriales</taxon>
        <taxon>Natronoarchaeaceae</taxon>
    </lineage>
</organism>
<gene>
    <name evidence="6" type="ORF">GCM10009020_13030</name>
</gene>
<accession>A0AAV3T899</accession>
<dbReference type="Gene3D" id="3.30.450.40">
    <property type="match status" value="1"/>
</dbReference>
<dbReference type="Pfam" id="PF01614">
    <property type="entry name" value="IclR_C"/>
    <property type="match status" value="1"/>
</dbReference>
<dbReference type="InterPro" id="IPR005471">
    <property type="entry name" value="Tscrpt_reg_IclR_N"/>
</dbReference>
<dbReference type="InterPro" id="IPR050707">
    <property type="entry name" value="HTH_MetabolicPath_Reg"/>
</dbReference>
<dbReference type="PANTHER" id="PTHR30136:SF35">
    <property type="entry name" value="HTH-TYPE TRANSCRIPTIONAL REGULATOR RV1719"/>
    <property type="match status" value="1"/>
</dbReference>
<feature type="domain" description="IclR-ED" evidence="5">
    <location>
        <begin position="67"/>
        <end position="251"/>
    </location>
</feature>
<dbReference type="PROSITE" id="PS51078">
    <property type="entry name" value="ICLR_ED"/>
    <property type="match status" value="1"/>
</dbReference>
<dbReference type="PROSITE" id="PS51077">
    <property type="entry name" value="HTH_ICLR"/>
    <property type="match status" value="1"/>
</dbReference>
<dbReference type="InterPro" id="IPR029016">
    <property type="entry name" value="GAF-like_dom_sf"/>
</dbReference>
<evidence type="ECO:0000256" key="1">
    <source>
        <dbReference type="ARBA" id="ARBA00023015"/>
    </source>
</evidence>
<evidence type="ECO:0000256" key="3">
    <source>
        <dbReference type="ARBA" id="ARBA00023163"/>
    </source>
</evidence>
<dbReference type="EMBL" id="BAAADV010000001">
    <property type="protein sequence ID" value="GAA0668595.1"/>
    <property type="molecule type" value="Genomic_DNA"/>
</dbReference>
<dbReference type="InterPro" id="IPR036390">
    <property type="entry name" value="WH_DNA-bd_sf"/>
</dbReference>
<keyword evidence="7" id="KW-1185">Reference proteome</keyword>
<dbReference type="SUPFAM" id="SSF46785">
    <property type="entry name" value="Winged helix' DNA-binding domain"/>
    <property type="match status" value="1"/>
</dbReference>
<dbReference type="SMART" id="SM00346">
    <property type="entry name" value="HTH_ICLR"/>
    <property type="match status" value="1"/>
</dbReference>
<dbReference type="InterPro" id="IPR014757">
    <property type="entry name" value="Tscrpt_reg_IclR_C"/>
</dbReference>
<keyword evidence="2" id="KW-0238">DNA-binding</keyword>
<dbReference type="InterPro" id="IPR036388">
    <property type="entry name" value="WH-like_DNA-bd_sf"/>
</dbReference>
<dbReference type="SUPFAM" id="SSF55781">
    <property type="entry name" value="GAF domain-like"/>
    <property type="match status" value="1"/>
</dbReference>
<keyword evidence="1" id="KW-0805">Transcription regulation</keyword>
<name>A0AAV3T899_9EURY</name>